<accession>A0AB40CD78</accession>
<dbReference type="GO" id="GO:0006508">
    <property type="term" value="P:proteolysis"/>
    <property type="evidence" value="ECO:0007669"/>
    <property type="project" value="UniProtKB-KW"/>
</dbReference>
<dbReference type="SUPFAM" id="SSF52743">
    <property type="entry name" value="Subtilisin-like"/>
    <property type="match status" value="1"/>
</dbReference>
<evidence type="ECO:0000256" key="1">
    <source>
        <dbReference type="ARBA" id="ARBA00004613"/>
    </source>
</evidence>
<feature type="domain" description="Subtilisin-like protease fibronectin type-III" evidence="13">
    <location>
        <begin position="768"/>
        <end position="866"/>
    </location>
</feature>
<evidence type="ECO:0000313" key="15">
    <source>
        <dbReference type="RefSeq" id="XP_039137858.1"/>
    </source>
</evidence>
<evidence type="ECO:0000259" key="10">
    <source>
        <dbReference type="Pfam" id="PF00082"/>
    </source>
</evidence>
<dbReference type="GO" id="GO:0005576">
    <property type="term" value="C:extracellular region"/>
    <property type="evidence" value="ECO:0007669"/>
    <property type="project" value="UniProtKB-SubCell"/>
</dbReference>
<protein>
    <submittedName>
        <fullName evidence="15">Subtilisin-like protease 4</fullName>
    </submittedName>
</protein>
<organism evidence="14 15">
    <name type="scientific">Dioscorea cayennensis subsp. rotundata</name>
    <name type="common">White Guinea yam</name>
    <name type="synonym">Dioscorea rotundata</name>
    <dbReference type="NCBI Taxonomy" id="55577"/>
    <lineage>
        <taxon>Eukaryota</taxon>
        <taxon>Viridiplantae</taxon>
        <taxon>Streptophyta</taxon>
        <taxon>Embryophyta</taxon>
        <taxon>Tracheophyta</taxon>
        <taxon>Spermatophyta</taxon>
        <taxon>Magnoliopsida</taxon>
        <taxon>Liliopsida</taxon>
        <taxon>Dioscoreales</taxon>
        <taxon>Dioscoreaceae</taxon>
        <taxon>Dioscorea</taxon>
    </lineage>
</organism>
<evidence type="ECO:0000259" key="11">
    <source>
        <dbReference type="Pfam" id="PF02225"/>
    </source>
</evidence>
<feature type="active site" description="Charge relay system" evidence="8 9">
    <location>
        <position position="263"/>
    </location>
</feature>
<dbReference type="AlphaFoldDB" id="A0AB40CD78"/>
<name>A0AB40CD78_DIOCR</name>
<comment type="similarity">
    <text evidence="2 9">Belongs to the peptidase S8 family.</text>
</comment>
<dbReference type="InterPro" id="IPR037045">
    <property type="entry name" value="S8pro/Inhibitor_I9_sf"/>
</dbReference>
<sequence>MTHKFPPSPVVRSMFIVGNIAPEDLNYPSISISLDPSKTKSVNRTLTNVGDANEVYNIDVEEPKGISVVVSPSSIQFSQIAEEKNISKGMPLNQVSFYNTQQSIIIGLESLGSDCMSSSVMHSFTHMHSFGNPLSSVLNDQHDKKESQLRTYIIHIRRPKHDELLGDEDVEDWHRSFLPNTTLDTGEPRLIHSYRHAISGFAARLTSEEVRAIESMEGFLIARPSRTLKLSTTYTPRFLGLDRQSGLWVDSFMGSGVIIGVVDSGITPHHASFMDDGTMPPKPPSWKGSCRFLNKTLCNNKLIGAIAFRGSRRPSPKDAKNDGHGTHVAGIAAGSFVNNANVLGLARGTASGTAPKAHLAIYKACSTSGCSGADIVAAIEEAMKNGVDILSLSLGQKSRPFYNDDIMIATLSAVRAKIFVCMAAGNSGPSRESVENGAPWILTVGASTHDRRVSAIVKLGNGVEVEGESGYQPNIFNATGNIIFPGFGSQNGTLGCKKNSFNNTNVKGKIVLCNIEEGKYRDMSVNVKAAGGVGMIVLDTFVEGATTLSYDYVLPTAHVNYTTARKIVNYLRNTSSAATATIAFNGTKFGARPSPTVGFFSSRGPHPYNGGIIKPDILGPGVNILSAWPVRPGPNPNGPPGSYFNFDSGTSMATPHLAGIAALLKNIHKNWSTAAIKSAIMTTANRFDLDGNPILDDYKEHINHANATDMGSGQVNPVAVNDPGLIYDINPDHYIQYLCGLGYNDTQVSTVAGSSVQCSIVGSIAPEDLNYPSISISLDPSKTKSVNRTLTNVGDANEVYNIDVEEPKGISVVVSPSSIQFSQIGEEKNIILEFSSKGMPLNQGNILYGQLKLDSGKHFIRSPISVAIL</sequence>
<keyword evidence="5 9" id="KW-0378">Hydrolase</keyword>
<dbReference type="Pfam" id="PF05922">
    <property type="entry name" value="Inhibitor_I9"/>
    <property type="match status" value="1"/>
</dbReference>
<dbReference type="Gene3D" id="2.60.40.2310">
    <property type="match status" value="2"/>
</dbReference>
<dbReference type="Gene3D" id="3.50.30.30">
    <property type="match status" value="1"/>
</dbReference>
<feature type="active site" description="Charge relay system" evidence="8 9">
    <location>
        <position position="651"/>
    </location>
</feature>
<evidence type="ECO:0000256" key="7">
    <source>
        <dbReference type="ARBA" id="ARBA00023180"/>
    </source>
</evidence>
<dbReference type="Gene3D" id="3.30.70.80">
    <property type="entry name" value="Peptidase S8 propeptide/proteinase inhibitor I9"/>
    <property type="match status" value="1"/>
</dbReference>
<dbReference type="InterPro" id="IPR010259">
    <property type="entry name" value="S8pro/Inhibitor_I9"/>
</dbReference>
<evidence type="ECO:0000256" key="4">
    <source>
        <dbReference type="ARBA" id="ARBA00022729"/>
    </source>
</evidence>
<evidence type="ECO:0000256" key="9">
    <source>
        <dbReference type="PROSITE-ProRule" id="PRU01240"/>
    </source>
</evidence>
<evidence type="ECO:0000313" key="14">
    <source>
        <dbReference type="Proteomes" id="UP001515500"/>
    </source>
</evidence>
<dbReference type="Pfam" id="PF17766">
    <property type="entry name" value="fn3_6"/>
    <property type="match status" value="2"/>
</dbReference>
<dbReference type="PANTHER" id="PTHR10795">
    <property type="entry name" value="PROPROTEIN CONVERTASE SUBTILISIN/KEXIN"/>
    <property type="match status" value="1"/>
</dbReference>
<dbReference type="PROSITE" id="PS00136">
    <property type="entry name" value="SUBTILASE_ASP"/>
    <property type="match status" value="1"/>
</dbReference>
<dbReference type="PRINTS" id="PR00723">
    <property type="entry name" value="SUBTILISIN"/>
</dbReference>
<dbReference type="PROSITE" id="PS00137">
    <property type="entry name" value="SUBTILASE_HIS"/>
    <property type="match status" value="1"/>
</dbReference>
<keyword evidence="7" id="KW-0325">Glycoprotein</keyword>
<dbReference type="InterPro" id="IPR034197">
    <property type="entry name" value="Peptidases_S8_3"/>
</dbReference>
<reference evidence="15" key="1">
    <citation type="submission" date="2025-08" db="UniProtKB">
        <authorList>
            <consortium name="RefSeq"/>
        </authorList>
    </citation>
    <scope>IDENTIFICATION</scope>
</reference>
<dbReference type="InterPro" id="IPR015500">
    <property type="entry name" value="Peptidase_S8_subtilisin-rel"/>
</dbReference>
<dbReference type="InterPro" id="IPR041469">
    <property type="entry name" value="Subtilisin-like_FN3"/>
</dbReference>
<proteinExistence type="inferred from homology"/>
<evidence type="ECO:0000256" key="3">
    <source>
        <dbReference type="ARBA" id="ARBA00022670"/>
    </source>
</evidence>
<dbReference type="Gene3D" id="3.40.50.200">
    <property type="entry name" value="Peptidase S8/S53 domain"/>
    <property type="match status" value="1"/>
</dbReference>
<evidence type="ECO:0000256" key="2">
    <source>
        <dbReference type="ARBA" id="ARBA00011073"/>
    </source>
</evidence>
<dbReference type="PROSITE" id="PS51892">
    <property type="entry name" value="SUBTILASE"/>
    <property type="match status" value="1"/>
</dbReference>
<dbReference type="InterPro" id="IPR000209">
    <property type="entry name" value="Peptidase_S8/S53_dom"/>
</dbReference>
<dbReference type="Pfam" id="PF02225">
    <property type="entry name" value="PA"/>
    <property type="match status" value="1"/>
</dbReference>
<feature type="domain" description="Subtilisin-like protease fibronectin type-III" evidence="13">
    <location>
        <begin position="24"/>
        <end position="85"/>
    </location>
</feature>
<dbReference type="Proteomes" id="UP001515500">
    <property type="component" value="Chromosome 2"/>
</dbReference>
<evidence type="ECO:0000259" key="13">
    <source>
        <dbReference type="Pfam" id="PF17766"/>
    </source>
</evidence>
<dbReference type="InterPro" id="IPR036852">
    <property type="entry name" value="Peptidase_S8/S53_dom_sf"/>
</dbReference>
<keyword evidence="6 9" id="KW-0720">Serine protease</keyword>
<keyword evidence="3 9" id="KW-0645">Protease</keyword>
<evidence type="ECO:0000256" key="5">
    <source>
        <dbReference type="ARBA" id="ARBA00022801"/>
    </source>
</evidence>
<dbReference type="CDD" id="cd04852">
    <property type="entry name" value="Peptidases_S8_3"/>
    <property type="match status" value="1"/>
</dbReference>
<feature type="domain" description="Peptidase S8/S53" evidence="10">
    <location>
        <begin position="254"/>
        <end position="685"/>
    </location>
</feature>
<evidence type="ECO:0000256" key="8">
    <source>
        <dbReference type="PIRSR" id="PIRSR615500-1"/>
    </source>
</evidence>
<dbReference type="InterPro" id="IPR023827">
    <property type="entry name" value="Peptidase_S8_Asp-AS"/>
</dbReference>
<keyword evidence="4" id="KW-0732">Signal</keyword>
<evidence type="ECO:0000256" key="6">
    <source>
        <dbReference type="ARBA" id="ARBA00022825"/>
    </source>
</evidence>
<keyword evidence="14" id="KW-1185">Reference proteome</keyword>
<dbReference type="RefSeq" id="XP_039137858.1">
    <property type="nucleotide sequence ID" value="XM_039281924.1"/>
</dbReference>
<dbReference type="CDD" id="cd02120">
    <property type="entry name" value="PA_subtilisin_like"/>
    <property type="match status" value="1"/>
</dbReference>
<dbReference type="GeneID" id="120275373"/>
<comment type="subcellular location">
    <subcellularLocation>
        <location evidence="1">Secreted</location>
    </subcellularLocation>
</comment>
<feature type="domain" description="PA" evidence="11">
    <location>
        <begin position="492"/>
        <end position="566"/>
    </location>
</feature>
<gene>
    <name evidence="15" type="primary">LOC120275373</name>
</gene>
<dbReference type="Pfam" id="PF00082">
    <property type="entry name" value="Peptidase_S8"/>
    <property type="match status" value="1"/>
</dbReference>
<feature type="active site" description="Charge relay system" evidence="8 9">
    <location>
        <position position="324"/>
    </location>
</feature>
<feature type="domain" description="Inhibitor I9" evidence="12">
    <location>
        <begin position="151"/>
        <end position="230"/>
    </location>
</feature>
<evidence type="ECO:0000259" key="12">
    <source>
        <dbReference type="Pfam" id="PF05922"/>
    </source>
</evidence>
<dbReference type="GO" id="GO:0004252">
    <property type="term" value="F:serine-type endopeptidase activity"/>
    <property type="evidence" value="ECO:0007669"/>
    <property type="project" value="UniProtKB-UniRule"/>
</dbReference>
<dbReference type="InterPro" id="IPR045051">
    <property type="entry name" value="SBT"/>
</dbReference>
<dbReference type="InterPro" id="IPR003137">
    <property type="entry name" value="PA_domain"/>
</dbReference>
<dbReference type="InterPro" id="IPR022398">
    <property type="entry name" value="Peptidase_S8_His-AS"/>
</dbReference>